<dbReference type="GO" id="GO:0004674">
    <property type="term" value="F:protein serine/threonine kinase activity"/>
    <property type="evidence" value="ECO:0007669"/>
    <property type="project" value="UniProtKB-KW"/>
</dbReference>
<dbReference type="OrthoDB" id="5800476at2759"/>
<dbReference type="EC" id="2.7.11.1" evidence="1"/>
<dbReference type="PROSITE" id="PS00107">
    <property type="entry name" value="PROTEIN_KINASE_ATP"/>
    <property type="match status" value="1"/>
</dbReference>
<dbReference type="GO" id="GO:0005524">
    <property type="term" value="F:ATP binding"/>
    <property type="evidence" value="ECO:0007669"/>
    <property type="project" value="UniProtKB-UniRule"/>
</dbReference>
<dbReference type="InterPro" id="IPR008271">
    <property type="entry name" value="Ser/Thr_kinase_AS"/>
</dbReference>
<feature type="binding site" evidence="4">
    <location>
        <position position="49"/>
    </location>
    <ligand>
        <name>ATP</name>
        <dbReference type="ChEBI" id="CHEBI:30616"/>
    </ligand>
</feature>
<keyword evidence="5" id="KW-0723">Serine/threonine-protein kinase</keyword>
<sequence>MCDHVEEYIFRSQSFLARKYRIYAKVGSGSFGDIYRAQCRETGEPVAIKLEIANGFQPQLLNEYRLYKTVLHGVGIPQVYSCFSETNVNVLVMQLLGPSLNDLFDYCGGRFSVKTVATLADQMIERLQHVHSHNIVHRDIKPNNFLMGRGAFRNQLFLIDFGLAKEYWDEKTDSHIPPKSGTHLVGTARYASINAMCGSQQSRRDDMESLGYLMLYLLRGNLPWQGINFGCVRQRNEKIAETKQSTRLEDLCRGYPDEFAAYMSYCRTLGFEEEPLYSLMRQSFLDLMKRFKYTYDNIFDWTSPLEQDKLRSKPELEEENAAAPVQ</sequence>
<comment type="similarity">
    <text evidence="5">Belongs to the protein kinase superfamily.</text>
</comment>
<proteinExistence type="inferred from homology"/>
<evidence type="ECO:0000313" key="7">
    <source>
        <dbReference type="Proteomes" id="UP001652661"/>
    </source>
</evidence>
<keyword evidence="8" id="KW-0418">Kinase</keyword>
<keyword evidence="7" id="KW-1185">Reference proteome</keyword>
<reference evidence="8" key="2">
    <citation type="submission" date="2025-08" db="UniProtKB">
        <authorList>
            <consortium name="RefSeq"/>
        </authorList>
    </citation>
    <scope>IDENTIFICATION</scope>
    <source>
        <strain evidence="8">14028-0561.14</strain>
        <tissue evidence="8">Whole fly</tissue>
    </source>
</reference>
<dbReference type="Proteomes" id="UP001652661">
    <property type="component" value="Chromosome 2L"/>
</dbReference>
<gene>
    <name evidence="8" type="primary">LOC108077343</name>
</gene>
<dbReference type="SMART" id="SM00220">
    <property type="entry name" value="S_TKc"/>
    <property type="match status" value="1"/>
</dbReference>
<dbReference type="InterPro" id="IPR011009">
    <property type="entry name" value="Kinase-like_dom_sf"/>
</dbReference>
<evidence type="ECO:0000256" key="5">
    <source>
        <dbReference type="RuleBase" id="RU000304"/>
    </source>
</evidence>
<evidence type="ECO:0000256" key="2">
    <source>
        <dbReference type="ARBA" id="ARBA00022741"/>
    </source>
</evidence>
<feature type="domain" description="Protein kinase" evidence="6">
    <location>
        <begin position="20"/>
        <end position="285"/>
    </location>
</feature>
<dbReference type="InterPro" id="IPR000719">
    <property type="entry name" value="Prot_kinase_dom"/>
</dbReference>
<dbReference type="InterPro" id="IPR050235">
    <property type="entry name" value="CK1_Ser-Thr_kinase"/>
</dbReference>
<evidence type="ECO:0000259" key="6">
    <source>
        <dbReference type="PROSITE" id="PS50011"/>
    </source>
</evidence>
<accession>A0A6P4ID01</accession>
<dbReference type="GeneID" id="108077343"/>
<dbReference type="InterPro" id="IPR017441">
    <property type="entry name" value="Protein_kinase_ATP_BS"/>
</dbReference>
<dbReference type="RefSeq" id="XP_017026120.1">
    <property type="nucleotide sequence ID" value="XM_017170631.3"/>
</dbReference>
<dbReference type="PROSITE" id="PS50011">
    <property type="entry name" value="PROTEIN_KINASE_DOM"/>
    <property type="match status" value="1"/>
</dbReference>
<dbReference type="FunFam" id="1.10.510.10:FF:000596">
    <property type="entry name" value="CK1 family protein kinase"/>
    <property type="match status" value="1"/>
</dbReference>
<name>A0A6P4ID01_DROKI</name>
<evidence type="ECO:0000256" key="1">
    <source>
        <dbReference type="ARBA" id="ARBA00012513"/>
    </source>
</evidence>
<keyword evidence="8" id="KW-0808">Transferase</keyword>
<keyword evidence="2 4" id="KW-0547">Nucleotide-binding</keyword>
<keyword evidence="3 4" id="KW-0067">ATP-binding</keyword>
<dbReference type="OMA" id="HIPFKWG"/>
<dbReference type="PROSITE" id="PS00108">
    <property type="entry name" value="PROTEIN_KINASE_ST"/>
    <property type="match status" value="1"/>
</dbReference>
<dbReference type="Gene3D" id="1.10.510.10">
    <property type="entry name" value="Transferase(Phosphotransferase) domain 1"/>
    <property type="match status" value="1"/>
</dbReference>
<reference evidence="7" key="1">
    <citation type="submission" date="2025-05" db="UniProtKB">
        <authorList>
            <consortium name="RefSeq"/>
        </authorList>
    </citation>
    <scope>NUCLEOTIDE SEQUENCE [LARGE SCALE GENOMIC DNA]</scope>
    <source>
        <strain evidence="7">14028-0561.14</strain>
    </source>
</reference>
<protein>
    <recommendedName>
        <fullName evidence="1">non-specific serine/threonine protein kinase</fullName>
        <ecNumber evidence="1">2.7.11.1</ecNumber>
    </recommendedName>
</protein>
<organism evidence="7 8">
    <name type="scientific">Drosophila kikkawai</name>
    <name type="common">Fruit fly</name>
    <dbReference type="NCBI Taxonomy" id="30033"/>
    <lineage>
        <taxon>Eukaryota</taxon>
        <taxon>Metazoa</taxon>
        <taxon>Ecdysozoa</taxon>
        <taxon>Arthropoda</taxon>
        <taxon>Hexapoda</taxon>
        <taxon>Insecta</taxon>
        <taxon>Pterygota</taxon>
        <taxon>Neoptera</taxon>
        <taxon>Endopterygota</taxon>
        <taxon>Diptera</taxon>
        <taxon>Brachycera</taxon>
        <taxon>Muscomorpha</taxon>
        <taxon>Ephydroidea</taxon>
        <taxon>Drosophilidae</taxon>
        <taxon>Drosophila</taxon>
        <taxon>Sophophora</taxon>
    </lineage>
</organism>
<dbReference type="CDD" id="cd14016">
    <property type="entry name" value="STKc_CK1"/>
    <property type="match status" value="1"/>
</dbReference>
<evidence type="ECO:0000256" key="4">
    <source>
        <dbReference type="PROSITE-ProRule" id="PRU10141"/>
    </source>
</evidence>
<dbReference type="Pfam" id="PF00069">
    <property type="entry name" value="Pkinase"/>
    <property type="match status" value="1"/>
</dbReference>
<dbReference type="PANTHER" id="PTHR11909">
    <property type="entry name" value="CASEIN KINASE-RELATED"/>
    <property type="match status" value="1"/>
</dbReference>
<dbReference type="AlphaFoldDB" id="A0A6P4ID01"/>
<dbReference type="SUPFAM" id="SSF56112">
    <property type="entry name" value="Protein kinase-like (PK-like)"/>
    <property type="match status" value="1"/>
</dbReference>
<evidence type="ECO:0000256" key="3">
    <source>
        <dbReference type="ARBA" id="ARBA00022840"/>
    </source>
</evidence>
<evidence type="ECO:0000313" key="8">
    <source>
        <dbReference type="RefSeq" id="XP_017026120.1"/>
    </source>
</evidence>